<protein>
    <recommendedName>
        <fullName evidence="1">HTH arsR-type domain-containing protein</fullName>
    </recommendedName>
</protein>
<evidence type="ECO:0000313" key="3">
    <source>
        <dbReference type="Proteomes" id="UP000053244"/>
    </source>
</evidence>
<dbReference type="Gene3D" id="1.10.10.10">
    <property type="entry name" value="Winged helix-like DNA-binding domain superfamily/Winged helix DNA-binding domain"/>
    <property type="match status" value="1"/>
</dbReference>
<proteinExistence type="predicted"/>
<dbReference type="InterPro" id="IPR036390">
    <property type="entry name" value="WH_DNA-bd_sf"/>
</dbReference>
<dbReference type="Pfam" id="PF12840">
    <property type="entry name" value="HTH_20"/>
    <property type="match status" value="1"/>
</dbReference>
<gene>
    <name evidence="2" type="ORF">ADL15_38855</name>
</gene>
<evidence type="ECO:0000313" key="2">
    <source>
        <dbReference type="EMBL" id="KUL26174.1"/>
    </source>
</evidence>
<evidence type="ECO:0000259" key="1">
    <source>
        <dbReference type="SMART" id="SM00418"/>
    </source>
</evidence>
<comment type="caution">
    <text evidence="2">The sequence shown here is derived from an EMBL/GenBank/DDBJ whole genome shotgun (WGS) entry which is preliminary data.</text>
</comment>
<dbReference type="EMBL" id="LLZH01000308">
    <property type="protein sequence ID" value="KUL26174.1"/>
    <property type="molecule type" value="Genomic_DNA"/>
</dbReference>
<dbReference type="InterPro" id="IPR001845">
    <property type="entry name" value="HTH_ArsR_DNA-bd_dom"/>
</dbReference>
<sequence>MRQIEALRALAHPMRMRILGSLRVDGPATSASLARRLSTDSGQTSHHLRMLHRHGFIDEAPELGKGDRGRERWWKAAQESTSWPNRGDALGPGGHEVVTALNRAASAVWEDVSATFRAQAARQEWSDAWQEAAGFGDFAIRTTPERLTTLRAAMLRLIDEHDLGPDSAAPDAATVVVAVQAFPYRTPQ</sequence>
<name>A0A101JG91_9ACTN</name>
<dbReference type="InterPro" id="IPR011991">
    <property type="entry name" value="ArsR-like_HTH"/>
</dbReference>
<dbReference type="Proteomes" id="UP000053244">
    <property type="component" value="Unassembled WGS sequence"/>
</dbReference>
<dbReference type="GO" id="GO:0003700">
    <property type="term" value="F:DNA-binding transcription factor activity"/>
    <property type="evidence" value="ECO:0007669"/>
    <property type="project" value="InterPro"/>
</dbReference>
<dbReference type="AlphaFoldDB" id="A0A101JG91"/>
<keyword evidence="3" id="KW-1185">Reference proteome</keyword>
<organism evidence="2 3">
    <name type="scientific">Actinoplanes awajinensis subsp. mycoplanecinus</name>
    <dbReference type="NCBI Taxonomy" id="135947"/>
    <lineage>
        <taxon>Bacteria</taxon>
        <taxon>Bacillati</taxon>
        <taxon>Actinomycetota</taxon>
        <taxon>Actinomycetes</taxon>
        <taxon>Micromonosporales</taxon>
        <taxon>Micromonosporaceae</taxon>
        <taxon>Actinoplanes</taxon>
    </lineage>
</organism>
<dbReference type="SMART" id="SM00418">
    <property type="entry name" value="HTH_ARSR"/>
    <property type="match status" value="1"/>
</dbReference>
<dbReference type="SUPFAM" id="SSF46785">
    <property type="entry name" value="Winged helix' DNA-binding domain"/>
    <property type="match status" value="1"/>
</dbReference>
<dbReference type="InterPro" id="IPR036388">
    <property type="entry name" value="WH-like_DNA-bd_sf"/>
</dbReference>
<reference evidence="2 3" key="1">
    <citation type="submission" date="2015-10" db="EMBL/GenBank/DDBJ databases">
        <authorList>
            <person name="Gilbert D.G."/>
        </authorList>
    </citation>
    <scope>NUCLEOTIDE SEQUENCE [LARGE SCALE GENOMIC DNA]</scope>
    <source>
        <strain evidence="2 3">NRRL B-16712</strain>
    </source>
</reference>
<dbReference type="CDD" id="cd00090">
    <property type="entry name" value="HTH_ARSR"/>
    <property type="match status" value="1"/>
</dbReference>
<feature type="domain" description="HTH arsR-type" evidence="1">
    <location>
        <begin position="5"/>
        <end position="95"/>
    </location>
</feature>
<accession>A0A101JG91</accession>